<keyword evidence="1" id="KW-1185">Reference proteome</keyword>
<gene>
    <name evidence="2" type="primary">Efcab5</name>
</gene>
<proteinExistence type="predicted"/>
<name>A0AC58KCE9_CASCN</name>
<dbReference type="RefSeq" id="XP_073902613.1">
    <property type="nucleotide sequence ID" value="XM_074046512.1"/>
</dbReference>
<protein>
    <submittedName>
        <fullName evidence="2">EF-hand calcium-binding domain-containing protein 5</fullName>
    </submittedName>
</protein>
<organism evidence="1 2">
    <name type="scientific">Castor canadensis</name>
    <name type="common">American beaver</name>
    <dbReference type="NCBI Taxonomy" id="51338"/>
    <lineage>
        <taxon>Eukaryota</taxon>
        <taxon>Metazoa</taxon>
        <taxon>Chordata</taxon>
        <taxon>Craniata</taxon>
        <taxon>Vertebrata</taxon>
        <taxon>Euteleostomi</taxon>
        <taxon>Mammalia</taxon>
        <taxon>Eutheria</taxon>
        <taxon>Euarchontoglires</taxon>
        <taxon>Glires</taxon>
        <taxon>Rodentia</taxon>
        <taxon>Castorimorpha</taxon>
        <taxon>Castoridae</taxon>
        <taxon>Castor</taxon>
    </lineage>
</organism>
<reference evidence="2" key="1">
    <citation type="submission" date="2025-08" db="UniProtKB">
        <authorList>
            <consortium name="RefSeq"/>
        </authorList>
    </citation>
    <scope>IDENTIFICATION</scope>
</reference>
<accession>A0AC58KCE9</accession>
<dbReference type="Proteomes" id="UP001732720">
    <property type="component" value="Chromosome 11"/>
</dbReference>
<sequence>MQQKIIEKDNLKKELEKKAEKKLPKDSLAKEWFNTESMTLTTRAYLLDKLLPTLVPGVEKMLVQLEKKTLSAKADIPIKFDPINYLGEYLMRNNPYYIKDQRMSGYQRVMKDVTEDLKIHVPDTICNRISKMKANVKQKRKQREYIHTVKTKVVGMRKHALEEQFDEWILDPKGKIPMIVIQNAIRDFFQKANLDLQAHWKELSIIESTEPGLNKLEFTQYISSHIADLKSEFFEEFLKHLCHCAGEFREVIKTDMRKQMFAELFLHCDRGKVERLDRQRTLALLEAFYDKSSQMVRSLLRNPRQWPFLEFKEIDLSEFWGDTDIQRHIYEDFDTVLLEMNSRKTQSKLLENPEDQQKKHDKWQKSIPPPNSPEQEIEMTVEQESQRISTEEQGRMSTVEQELNIESITEQEILAKLTPEQGLSRELIEQEPHRGSITGQGQRKGSTLGQESHRVSASGQGSHRGSTVQQGFHRDSIIEQEPHTELIAEQESQGESMIGQEPQRGSIAEQESHRESISEQRLQKGSIAEKGQHQGSTGQSQRKGSTSGQGPHQMSPSEYDSERELIIEESEKESYTGAFSEEQGIDETSLSGGGSILGESAQSRDPTLSEDSEIASQEERSLEKTDEEVHRSSEMQKAVPTSRRKDLSESSRAGTKKDKSCEPKSPKIEGKSWSGEFFNCIWRTKYVKFEDEEQAKLIYGNSRFTELHSIIRNIQSYKEVKGRSAFNGISFNLLQFVQLLETFVGEDTPLSISEALVSFFKRGYVETEEEKMSALEEVRQNAFRIRRGLLLEALFQKWDSDGSGFLDLKEVDKILYSYKEGMEKEAMKKAKLHIQFPKPRPDQEVRLSSKQFQKYIELVVSELRGNEEQSLESVVEFLMDTLERSHIESLRDCARRKWLHQIQYAAETSGVSLEPVYTETFKVLTQDAEAHGNKKISAHISLLEENLLLQERGNVLLRNVACTLDDAPFVLNKVLYRDMKGISFTVVDEGVPIHVPQVQYHGNIFFWNNSRNEDDRNGSFLALPLQDEHMRIFGVLAVDTLRDPREINIFLPHEIRFYQGVASVFSTAYHYVHSREHILHTVVTGIGWLFNITPAITSITTYFVEPSPDQVTDYILRDMMVTGQMGLTEIHTNPPVISRKLCIFRDFLFKCTDSSEVVLASTCGETHIVIPLRERTGEALGILDVNIGHTRMLLYQEYKDLQKMIKMIQAACDELLGEFSGEIKKNFVLEMEKLGEVQRAGILFFRTMLQELQDGLQRLNSMDFVSLLLYDHNLQTEPENTKSQEWEADVNLVHDVLRAVVLFFHPDVEFSSDFKNWDICKFYINRYLVEHICVFDPTALQEEVNLQLINEHIRDHSRIEVWKFGQVAIELLYHWIHVSLALMELKKKANTGIIPPLPSKCDKYIYTEMPGRILPGQS</sequence>
<evidence type="ECO:0000313" key="2">
    <source>
        <dbReference type="RefSeq" id="XP_073902613.1"/>
    </source>
</evidence>
<evidence type="ECO:0000313" key="1">
    <source>
        <dbReference type="Proteomes" id="UP001732720"/>
    </source>
</evidence>